<dbReference type="EMBL" id="ML994628">
    <property type="protein sequence ID" value="KAF2186860.1"/>
    <property type="molecule type" value="Genomic_DNA"/>
</dbReference>
<evidence type="ECO:0000256" key="3">
    <source>
        <dbReference type="PROSITE-ProRule" id="PRU00221"/>
    </source>
</evidence>
<evidence type="ECO:0000313" key="4">
    <source>
        <dbReference type="EMBL" id="KAF2186860.1"/>
    </source>
</evidence>
<dbReference type="InterPro" id="IPR001680">
    <property type="entry name" value="WD40_rpt"/>
</dbReference>
<dbReference type="InterPro" id="IPR019775">
    <property type="entry name" value="WD40_repeat_CS"/>
</dbReference>
<name>A0A6A6E9N5_9PEZI</name>
<reference evidence="4" key="1">
    <citation type="journal article" date="2020" name="Stud. Mycol.">
        <title>101 Dothideomycetes genomes: a test case for predicting lifestyles and emergence of pathogens.</title>
        <authorList>
            <person name="Haridas S."/>
            <person name="Albert R."/>
            <person name="Binder M."/>
            <person name="Bloem J."/>
            <person name="Labutti K."/>
            <person name="Salamov A."/>
            <person name="Andreopoulos B."/>
            <person name="Baker S."/>
            <person name="Barry K."/>
            <person name="Bills G."/>
            <person name="Bluhm B."/>
            <person name="Cannon C."/>
            <person name="Castanera R."/>
            <person name="Culley D."/>
            <person name="Daum C."/>
            <person name="Ezra D."/>
            <person name="Gonzalez J."/>
            <person name="Henrissat B."/>
            <person name="Kuo A."/>
            <person name="Liang C."/>
            <person name="Lipzen A."/>
            <person name="Lutzoni F."/>
            <person name="Magnuson J."/>
            <person name="Mondo S."/>
            <person name="Nolan M."/>
            <person name="Ohm R."/>
            <person name="Pangilinan J."/>
            <person name="Park H.-J."/>
            <person name="Ramirez L."/>
            <person name="Alfaro M."/>
            <person name="Sun H."/>
            <person name="Tritt A."/>
            <person name="Yoshinaga Y."/>
            <person name="Zwiers L.-H."/>
            <person name="Turgeon B."/>
            <person name="Goodwin S."/>
            <person name="Spatafora J."/>
            <person name="Crous P."/>
            <person name="Grigoriev I."/>
        </authorList>
    </citation>
    <scope>NUCLEOTIDE SEQUENCE</scope>
    <source>
        <strain evidence="4">CBS 207.26</strain>
    </source>
</reference>
<protein>
    <submittedName>
        <fullName evidence="4">WD40 repeat-like protein</fullName>
    </submittedName>
</protein>
<dbReference type="SMART" id="SM00320">
    <property type="entry name" value="WD40"/>
    <property type="match status" value="3"/>
</dbReference>
<evidence type="ECO:0000256" key="2">
    <source>
        <dbReference type="ARBA" id="ARBA00022737"/>
    </source>
</evidence>
<proteinExistence type="predicted"/>
<dbReference type="Proteomes" id="UP000800200">
    <property type="component" value="Unassembled WGS sequence"/>
</dbReference>
<dbReference type="Gene3D" id="2.130.10.10">
    <property type="entry name" value="YVTN repeat-like/Quinoprotein amine dehydrogenase"/>
    <property type="match status" value="1"/>
</dbReference>
<dbReference type="InterPro" id="IPR036322">
    <property type="entry name" value="WD40_repeat_dom_sf"/>
</dbReference>
<dbReference type="PROSITE" id="PS50082">
    <property type="entry name" value="WD_REPEATS_2"/>
    <property type="match status" value="1"/>
</dbReference>
<dbReference type="Pfam" id="PF00400">
    <property type="entry name" value="WD40"/>
    <property type="match status" value="1"/>
</dbReference>
<accession>A0A6A6E9N5</accession>
<dbReference type="PROSITE" id="PS00678">
    <property type="entry name" value="WD_REPEATS_1"/>
    <property type="match status" value="1"/>
</dbReference>
<gene>
    <name evidence="4" type="ORF">K469DRAFT_571121</name>
</gene>
<keyword evidence="1 3" id="KW-0853">WD repeat</keyword>
<dbReference type="AlphaFoldDB" id="A0A6A6E9N5"/>
<sequence>MAHPIPSLPPSTPSIPVQLPPLFSLDSNLYELDQESESADGDHANLQDTTAFLDVSTFFRHYLRRPRGDISLYLEELHQPDVITKSDLDDNEYDIQGINWNLLNMTREDVRMKRSIFEATRMRAKVKARRQWSKLMPNTANLFSFRRMNTTHRVDIPHFQLRNLLVSTSRSDIYYATGDQVLRTDALGASADCIMDLTRARSEGHKFLITTLNALDDVLIAGGFYGEYALTNLSSTYGTRSTVGRVASANNGITNQVHIFNSRSNYTPQAAFCSNDKRLRILDCETNAFTHSFLYSNPVNCSATSPNGRMRVVVGDFHETLITNAETGQAFETLRAHDDDVFACAWADDGIHVATSAQDCRIAVWDARNWSHPLSVIESELSIPRCLRFSPVGSGPRVLISAEADDYVNVIDAVNFDTRHVLDFFGRTAGISMTPDGSSLFVANSDPNFGGIMEFERCQFGEQYGRSQMSRWGSESYEQSFLGGEPPFDWAVDEDMDDDVRVVCGWHERQRRGLELGSLVV</sequence>
<evidence type="ECO:0000256" key="1">
    <source>
        <dbReference type="ARBA" id="ARBA00022574"/>
    </source>
</evidence>
<evidence type="ECO:0000313" key="5">
    <source>
        <dbReference type="Proteomes" id="UP000800200"/>
    </source>
</evidence>
<dbReference type="PANTHER" id="PTHR43991">
    <property type="entry name" value="WD REPEAT PROTEIN (AFU_ORTHOLOGUE AFUA_8G05640)-RELATED"/>
    <property type="match status" value="1"/>
</dbReference>
<dbReference type="SUPFAM" id="SSF50978">
    <property type="entry name" value="WD40 repeat-like"/>
    <property type="match status" value="1"/>
</dbReference>
<dbReference type="PROSITE" id="PS50294">
    <property type="entry name" value="WD_REPEATS_REGION"/>
    <property type="match status" value="1"/>
</dbReference>
<organism evidence="4 5">
    <name type="scientific">Zopfia rhizophila CBS 207.26</name>
    <dbReference type="NCBI Taxonomy" id="1314779"/>
    <lineage>
        <taxon>Eukaryota</taxon>
        <taxon>Fungi</taxon>
        <taxon>Dikarya</taxon>
        <taxon>Ascomycota</taxon>
        <taxon>Pezizomycotina</taxon>
        <taxon>Dothideomycetes</taxon>
        <taxon>Dothideomycetes incertae sedis</taxon>
        <taxon>Zopfiaceae</taxon>
        <taxon>Zopfia</taxon>
    </lineage>
</organism>
<dbReference type="PANTHER" id="PTHR43991:SF12">
    <property type="entry name" value="WD REPEAT PROTEIN (AFU_ORTHOLOGUE AFUA_8G05640)"/>
    <property type="match status" value="1"/>
</dbReference>
<feature type="repeat" description="WD" evidence="3">
    <location>
        <begin position="334"/>
        <end position="369"/>
    </location>
</feature>
<dbReference type="InterPro" id="IPR015943">
    <property type="entry name" value="WD40/YVTN_repeat-like_dom_sf"/>
</dbReference>
<keyword evidence="5" id="KW-1185">Reference proteome</keyword>
<keyword evidence="2" id="KW-0677">Repeat</keyword>
<dbReference type="OrthoDB" id="20669at2759"/>